<organism evidence="2 3">
    <name type="scientific">Reticulibacter mediterranei</name>
    <dbReference type="NCBI Taxonomy" id="2778369"/>
    <lineage>
        <taxon>Bacteria</taxon>
        <taxon>Bacillati</taxon>
        <taxon>Chloroflexota</taxon>
        <taxon>Ktedonobacteria</taxon>
        <taxon>Ktedonobacterales</taxon>
        <taxon>Reticulibacteraceae</taxon>
        <taxon>Reticulibacter</taxon>
    </lineage>
</organism>
<evidence type="ECO:0000313" key="2">
    <source>
        <dbReference type="EMBL" id="GHO91642.1"/>
    </source>
</evidence>
<dbReference type="AlphaFoldDB" id="A0A8J3MZ87"/>
<keyword evidence="3" id="KW-1185">Reference proteome</keyword>
<feature type="compositionally biased region" description="Low complexity" evidence="1">
    <location>
        <begin position="87"/>
        <end position="102"/>
    </location>
</feature>
<dbReference type="RefSeq" id="WP_220202526.1">
    <property type="nucleotide sequence ID" value="NZ_BNJK01000001.1"/>
</dbReference>
<dbReference type="EMBL" id="BNJK01000001">
    <property type="protein sequence ID" value="GHO91642.1"/>
    <property type="molecule type" value="Genomic_DNA"/>
</dbReference>
<name>A0A8J3MZ87_9CHLR</name>
<evidence type="ECO:0000256" key="1">
    <source>
        <dbReference type="SAM" id="MobiDB-lite"/>
    </source>
</evidence>
<gene>
    <name evidence="2" type="ORF">KSF_016900</name>
</gene>
<feature type="region of interest" description="Disordered" evidence="1">
    <location>
        <begin position="76"/>
        <end position="112"/>
    </location>
</feature>
<reference evidence="2" key="1">
    <citation type="submission" date="2020-10" db="EMBL/GenBank/DDBJ databases">
        <title>Taxonomic study of unclassified bacteria belonging to the class Ktedonobacteria.</title>
        <authorList>
            <person name="Yabe S."/>
            <person name="Wang C.M."/>
            <person name="Zheng Y."/>
            <person name="Sakai Y."/>
            <person name="Cavaletti L."/>
            <person name="Monciardini P."/>
            <person name="Donadio S."/>
        </authorList>
    </citation>
    <scope>NUCLEOTIDE SEQUENCE</scope>
    <source>
        <strain evidence="2">ID150040</strain>
    </source>
</reference>
<accession>A0A8J3MZ87</accession>
<evidence type="ECO:0000313" key="3">
    <source>
        <dbReference type="Proteomes" id="UP000597444"/>
    </source>
</evidence>
<comment type="caution">
    <text evidence="2">The sequence shown here is derived from an EMBL/GenBank/DDBJ whole genome shotgun (WGS) entry which is preliminary data.</text>
</comment>
<sequence length="112" mass="12748">MTEPMSFRQRLDTVLRTRDVKKVQDFLIAEDQWSADTPEDPELAMWMMIAGSATLKDLHAQAREWLVAHERQEEADAILGRGQKQRPSSGKGAAQKKGSKPQSANPNRKYRK</sequence>
<proteinExistence type="predicted"/>
<protein>
    <submittedName>
        <fullName evidence="2">Uncharacterized protein</fullName>
    </submittedName>
</protein>
<dbReference type="Proteomes" id="UP000597444">
    <property type="component" value="Unassembled WGS sequence"/>
</dbReference>